<reference evidence="6" key="1">
    <citation type="submission" date="2018-09" db="EMBL/GenBank/DDBJ databases">
        <authorList>
            <person name="Zhu H."/>
        </authorList>
    </citation>
    <scope>NUCLEOTIDE SEQUENCE [LARGE SCALE GENOMIC DNA]</scope>
    <source>
        <strain evidence="6">K2W31S-8</strain>
    </source>
</reference>
<gene>
    <name evidence="5" type="ORF">D3880_16155</name>
</gene>
<dbReference type="SUPFAM" id="SSF53850">
    <property type="entry name" value="Periplasmic binding protein-like II"/>
    <property type="match status" value="1"/>
</dbReference>
<organism evidence="5 6">
    <name type="scientific">Pseudomonas cavernae</name>
    <dbReference type="NCBI Taxonomy" id="2320867"/>
    <lineage>
        <taxon>Bacteria</taxon>
        <taxon>Pseudomonadati</taxon>
        <taxon>Pseudomonadota</taxon>
        <taxon>Gammaproteobacteria</taxon>
        <taxon>Pseudomonadales</taxon>
        <taxon>Pseudomonadaceae</taxon>
        <taxon>Pseudomonas</taxon>
    </lineage>
</organism>
<dbReference type="RefSeq" id="WP_119894448.1">
    <property type="nucleotide sequence ID" value="NZ_CP032419.1"/>
</dbReference>
<dbReference type="PANTHER" id="PTHR35936:SF25">
    <property type="entry name" value="ABC TRANSPORTER SUBSTRATE-BINDING PROTEIN"/>
    <property type="match status" value="1"/>
</dbReference>
<dbReference type="AlphaFoldDB" id="A0A385Z742"/>
<feature type="domain" description="Solute-binding protein family 3/N-terminal" evidence="4">
    <location>
        <begin position="25"/>
        <end position="246"/>
    </location>
</feature>
<dbReference type="KEGG" id="pcav:D3880_16155"/>
<name>A0A385Z742_9PSED</name>
<dbReference type="Proteomes" id="UP000265560">
    <property type="component" value="Chromosome"/>
</dbReference>
<dbReference type="Pfam" id="PF00497">
    <property type="entry name" value="SBP_bac_3"/>
    <property type="match status" value="1"/>
</dbReference>
<evidence type="ECO:0000256" key="3">
    <source>
        <dbReference type="SAM" id="SignalP"/>
    </source>
</evidence>
<evidence type="ECO:0000256" key="2">
    <source>
        <dbReference type="ARBA" id="ARBA00022729"/>
    </source>
</evidence>
<evidence type="ECO:0000313" key="5">
    <source>
        <dbReference type="EMBL" id="AYC33793.1"/>
    </source>
</evidence>
<accession>A0A385Z742</accession>
<dbReference type="SMART" id="SM00062">
    <property type="entry name" value="PBPb"/>
    <property type="match status" value="1"/>
</dbReference>
<dbReference type="OrthoDB" id="245568at2"/>
<evidence type="ECO:0000256" key="1">
    <source>
        <dbReference type="ARBA" id="ARBA00010333"/>
    </source>
</evidence>
<evidence type="ECO:0000313" key="6">
    <source>
        <dbReference type="Proteomes" id="UP000265560"/>
    </source>
</evidence>
<proteinExistence type="inferred from homology"/>
<evidence type="ECO:0000259" key="4">
    <source>
        <dbReference type="SMART" id="SM00062"/>
    </source>
</evidence>
<dbReference type="PANTHER" id="PTHR35936">
    <property type="entry name" value="MEMBRANE-BOUND LYTIC MUREIN TRANSGLYCOSYLASE F"/>
    <property type="match status" value="1"/>
</dbReference>
<dbReference type="InterPro" id="IPR001638">
    <property type="entry name" value="Solute-binding_3/MltF_N"/>
</dbReference>
<comment type="similarity">
    <text evidence="1">Belongs to the bacterial solute-binding protein 3 family.</text>
</comment>
<sequence>MPRLSGLLALITALLWLPAAHAAPPLRLATLDYPPYSSQALPNGGSIVELVTRAFASQNQPVQIDFLPWARVRADLHAGRYQGALALWPREVIEEKLIASRPLFYSELGFFVRRDTPVEFTSLDQLTGRKVGIVRGYGYPRDVLQSGFRGEEAVDDLSNLRKLAAGRFDLVLLERVVGNFLLARHAELRGQLVWQGTPLARIPLFAGFLPPRPGEPDWAAIFERGLRALHESGDYMQIIRRHNSVTP</sequence>
<keyword evidence="2 3" id="KW-0732">Signal</keyword>
<feature type="signal peptide" evidence="3">
    <location>
        <begin position="1"/>
        <end position="22"/>
    </location>
</feature>
<dbReference type="EMBL" id="CP032419">
    <property type="protein sequence ID" value="AYC33793.1"/>
    <property type="molecule type" value="Genomic_DNA"/>
</dbReference>
<feature type="chain" id="PRO_5017281545" evidence="3">
    <location>
        <begin position="23"/>
        <end position="247"/>
    </location>
</feature>
<dbReference type="Gene3D" id="3.40.190.10">
    <property type="entry name" value="Periplasmic binding protein-like II"/>
    <property type="match status" value="2"/>
</dbReference>
<keyword evidence="6" id="KW-1185">Reference proteome</keyword>
<protein>
    <submittedName>
        <fullName evidence="5">ABC transporter substrate-binding protein</fullName>
    </submittedName>
</protein>